<feature type="transmembrane region" description="Helical" evidence="2">
    <location>
        <begin position="104"/>
        <end position="124"/>
    </location>
</feature>
<dbReference type="AlphaFoldDB" id="A0A4Y3VJ79"/>
<proteinExistence type="predicted"/>
<dbReference type="OrthoDB" id="4061523at2"/>
<gene>
    <name evidence="3" type="ORF">SSP24_47570</name>
</gene>
<feature type="transmembrane region" description="Helical" evidence="2">
    <location>
        <begin position="165"/>
        <end position="184"/>
    </location>
</feature>
<evidence type="ECO:0000256" key="2">
    <source>
        <dbReference type="SAM" id="Phobius"/>
    </source>
</evidence>
<protein>
    <submittedName>
        <fullName evidence="3">Uncharacterized protein</fullName>
    </submittedName>
</protein>
<feature type="compositionally biased region" description="Basic and acidic residues" evidence="1">
    <location>
        <begin position="356"/>
        <end position="365"/>
    </location>
</feature>
<feature type="transmembrane region" description="Helical" evidence="2">
    <location>
        <begin position="71"/>
        <end position="92"/>
    </location>
</feature>
<name>A0A4Y3VJ79_9ACTN</name>
<comment type="caution">
    <text evidence="3">The sequence shown here is derived from an EMBL/GenBank/DDBJ whole genome shotgun (WGS) entry which is preliminary data.</text>
</comment>
<keyword evidence="2" id="KW-1133">Transmembrane helix</keyword>
<dbReference type="Proteomes" id="UP000317881">
    <property type="component" value="Unassembled WGS sequence"/>
</dbReference>
<evidence type="ECO:0000313" key="3">
    <source>
        <dbReference type="EMBL" id="GEC07102.1"/>
    </source>
</evidence>
<feature type="region of interest" description="Disordered" evidence="1">
    <location>
        <begin position="348"/>
        <end position="368"/>
    </location>
</feature>
<organism evidence="3 4">
    <name type="scientific">Streptomyces spinoverrucosus</name>
    <dbReference type="NCBI Taxonomy" id="284043"/>
    <lineage>
        <taxon>Bacteria</taxon>
        <taxon>Bacillati</taxon>
        <taxon>Actinomycetota</taxon>
        <taxon>Actinomycetes</taxon>
        <taxon>Kitasatosporales</taxon>
        <taxon>Streptomycetaceae</taxon>
        <taxon>Streptomyces</taxon>
    </lineage>
</organism>
<feature type="transmembrane region" description="Helical" evidence="2">
    <location>
        <begin position="196"/>
        <end position="215"/>
    </location>
</feature>
<feature type="transmembrane region" description="Helical" evidence="2">
    <location>
        <begin position="136"/>
        <end position="159"/>
    </location>
</feature>
<keyword evidence="2" id="KW-0472">Membrane</keyword>
<evidence type="ECO:0000256" key="1">
    <source>
        <dbReference type="SAM" id="MobiDB-lite"/>
    </source>
</evidence>
<dbReference type="RefSeq" id="WP_141311707.1">
    <property type="nucleotide sequence ID" value="NZ_BJND01000036.1"/>
</dbReference>
<keyword evidence="4" id="KW-1185">Reference proteome</keyword>
<reference evidence="3 4" key="1">
    <citation type="submission" date="2019-06" db="EMBL/GenBank/DDBJ databases">
        <title>Whole genome shotgun sequence of Streptomyces spinoverrucosus NBRC 14228.</title>
        <authorList>
            <person name="Hosoyama A."/>
            <person name="Uohara A."/>
            <person name="Ohji S."/>
            <person name="Ichikawa N."/>
        </authorList>
    </citation>
    <scope>NUCLEOTIDE SEQUENCE [LARGE SCALE GENOMIC DNA]</scope>
    <source>
        <strain evidence="3 4">NBRC 14228</strain>
    </source>
</reference>
<accession>A0A4Y3VJ79</accession>
<evidence type="ECO:0000313" key="4">
    <source>
        <dbReference type="Proteomes" id="UP000317881"/>
    </source>
</evidence>
<sequence>MANMPEVTVGAPDDLGLRKVLINGEPVAKVRSARELRRRLRRAGLGVGHDIHWVGADSTVWPDRSGRRRAVLGFMVVGLLATAYLLITIGIADTRDALTYGGRIAGITIIVAALVELIAVAAALDYWHNRRRRYSGVAVLAGVVIAFLCSSSLLLLQIGERANRYTLIGIILVVWSSLALYGLFRCRAWKGLRNPQRIAIGAIVSFLLAGANLAYSQIYVPYVTTPLIQTGAEFRESSLGRRGAQMYVTVHLYLKNSGQVPVYVLGSIYLIHGGPASSISEDKTSGLKLIYDDEFIMPPGRVLNPGEEIAQDAVVEIKDPDKLNYEAITARTEVIVIRKDRMTLDRDYSRSGVGGEKLKRERQEGDPPGAIYRYQSEISNSSEILNVTRGMQRITVWRVASRDWPRIDVDVSPPGERIVFDPLWPYANEDVIDRYGLTQVRGSMAQTPYTELLEKARSGS</sequence>
<keyword evidence="2" id="KW-0812">Transmembrane</keyword>
<dbReference type="EMBL" id="BJND01000036">
    <property type="protein sequence ID" value="GEC07102.1"/>
    <property type="molecule type" value="Genomic_DNA"/>
</dbReference>